<evidence type="ECO:0000256" key="1">
    <source>
        <dbReference type="SAM" id="MobiDB-lite"/>
    </source>
</evidence>
<protein>
    <submittedName>
        <fullName evidence="3">(northern house mosquito) hypothetical protein</fullName>
    </submittedName>
</protein>
<evidence type="ECO:0000256" key="2">
    <source>
        <dbReference type="SAM" id="Phobius"/>
    </source>
</evidence>
<feature type="transmembrane region" description="Helical" evidence="2">
    <location>
        <begin position="291"/>
        <end position="310"/>
    </location>
</feature>
<feature type="region of interest" description="Disordered" evidence="1">
    <location>
        <begin position="138"/>
        <end position="162"/>
    </location>
</feature>
<sequence length="311" mass="34016">MGAKMSRRKGRKAAAAAEEASTVEELATPRTDEADVDRVAGGGRVDGGDDSAGGIPEPDPPVLEQNLTDSCFDHSDEPADPVPEAPVVIEIPFPLNNSLDNTAAVPIPEPPVDQNSTLNDLSISGGIEGQIDEITVVPIPDPPVTEQNLNDDSLENSERPVDPVEESTVIDSVECSEPTAAASILEPPAERYVRKISLEEVPEQPNLKVFPNSKKSVRFSDEAQVQEFTVEESSIPTFYTVLVKDSPESVPELPILNSKQVKYFWCYTCQNSRTNSLPWLLRLRYSKFSMWLRHFFCGSMCCAVIGLLVFV</sequence>
<dbReference type="EMBL" id="HBUE01272500">
    <property type="protein sequence ID" value="CAG6564679.1"/>
    <property type="molecule type" value="Transcribed_RNA"/>
</dbReference>
<dbReference type="EMBL" id="HBUE01167186">
    <property type="protein sequence ID" value="CAG6513212.1"/>
    <property type="molecule type" value="Transcribed_RNA"/>
</dbReference>
<feature type="region of interest" description="Disordered" evidence="1">
    <location>
        <begin position="1"/>
        <end position="83"/>
    </location>
</feature>
<proteinExistence type="predicted"/>
<keyword evidence="2" id="KW-0472">Membrane</keyword>
<name>A0A8D8DIV5_CULPI</name>
<keyword evidence="2" id="KW-0812">Transmembrane</keyword>
<feature type="compositionally biased region" description="Basic residues" evidence="1">
    <location>
        <begin position="1"/>
        <end position="12"/>
    </location>
</feature>
<dbReference type="AlphaFoldDB" id="A0A8D8DIV5"/>
<evidence type="ECO:0000313" key="3">
    <source>
        <dbReference type="EMBL" id="CAG6513212.1"/>
    </source>
</evidence>
<reference evidence="3" key="1">
    <citation type="submission" date="2021-05" db="EMBL/GenBank/DDBJ databases">
        <authorList>
            <person name="Alioto T."/>
            <person name="Alioto T."/>
            <person name="Gomez Garrido J."/>
        </authorList>
    </citation>
    <scope>NUCLEOTIDE SEQUENCE</scope>
</reference>
<keyword evidence="2" id="KW-1133">Transmembrane helix</keyword>
<organism evidence="3">
    <name type="scientific">Culex pipiens</name>
    <name type="common">House mosquito</name>
    <dbReference type="NCBI Taxonomy" id="7175"/>
    <lineage>
        <taxon>Eukaryota</taxon>
        <taxon>Metazoa</taxon>
        <taxon>Ecdysozoa</taxon>
        <taxon>Arthropoda</taxon>
        <taxon>Hexapoda</taxon>
        <taxon>Insecta</taxon>
        <taxon>Pterygota</taxon>
        <taxon>Neoptera</taxon>
        <taxon>Endopterygota</taxon>
        <taxon>Diptera</taxon>
        <taxon>Nematocera</taxon>
        <taxon>Culicoidea</taxon>
        <taxon>Culicidae</taxon>
        <taxon>Culicinae</taxon>
        <taxon>Culicini</taxon>
        <taxon>Culex</taxon>
        <taxon>Culex</taxon>
    </lineage>
</organism>
<accession>A0A8D8DIV5</accession>